<feature type="compositionally biased region" description="Acidic residues" evidence="1">
    <location>
        <begin position="96"/>
        <end position="107"/>
    </location>
</feature>
<feature type="region of interest" description="Disordered" evidence="1">
    <location>
        <begin position="82"/>
        <end position="107"/>
    </location>
</feature>
<proteinExistence type="predicted"/>
<sequence length="107" mass="11359">MTNCPTASLVSRNQRGNFGLLRQVFRVERTSPGECAEQEAELSDNPLRCVCVPEYRQLGKAKQSDAMFTSVGSQHWVAAVGEGGDDVEVNGGGQEEVGEGGDDVGVS</sequence>
<reference evidence="2" key="1">
    <citation type="submission" date="2023-11" db="EMBL/GenBank/DDBJ databases">
        <title>Genome assemblies of two species of porcelain crab, Petrolisthes cinctipes and Petrolisthes manimaculis (Anomura: Porcellanidae).</title>
        <authorList>
            <person name="Angst P."/>
        </authorList>
    </citation>
    <scope>NUCLEOTIDE SEQUENCE</scope>
    <source>
        <strain evidence="2">PB745_02</strain>
        <tissue evidence="2">Gill</tissue>
    </source>
</reference>
<evidence type="ECO:0000313" key="2">
    <source>
        <dbReference type="EMBL" id="KAK4291207.1"/>
    </source>
</evidence>
<evidence type="ECO:0000256" key="1">
    <source>
        <dbReference type="SAM" id="MobiDB-lite"/>
    </source>
</evidence>
<name>A0AAE1NKL9_9EUCA</name>
<dbReference type="Proteomes" id="UP001292094">
    <property type="component" value="Unassembled WGS sequence"/>
</dbReference>
<comment type="caution">
    <text evidence="2">The sequence shown here is derived from an EMBL/GenBank/DDBJ whole genome shotgun (WGS) entry which is preliminary data.</text>
</comment>
<gene>
    <name evidence="2" type="ORF">Pmani_035950</name>
</gene>
<dbReference type="EMBL" id="JAWZYT010005222">
    <property type="protein sequence ID" value="KAK4291207.1"/>
    <property type="molecule type" value="Genomic_DNA"/>
</dbReference>
<accession>A0AAE1NKL9</accession>
<keyword evidence="3" id="KW-1185">Reference proteome</keyword>
<evidence type="ECO:0000313" key="3">
    <source>
        <dbReference type="Proteomes" id="UP001292094"/>
    </source>
</evidence>
<protein>
    <submittedName>
        <fullName evidence="2">Uncharacterized protein</fullName>
    </submittedName>
</protein>
<organism evidence="2 3">
    <name type="scientific">Petrolisthes manimaculis</name>
    <dbReference type="NCBI Taxonomy" id="1843537"/>
    <lineage>
        <taxon>Eukaryota</taxon>
        <taxon>Metazoa</taxon>
        <taxon>Ecdysozoa</taxon>
        <taxon>Arthropoda</taxon>
        <taxon>Crustacea</taxon>
        <taxon>Multicrustacea</taxon>
        <taxon>Malacostraca</taxon>
        <taxon>Eumalacostraca</taxon>
        <taxon>Eucarida</taxon>
        <taxon>Decapoda</taxon>
        <taxon>Pleocyemata</taxon>
        <taxon>Anomura</taxon>
        <taxon>Galatheoidea</taxon>
        <taxon>Porcellanidae</taxon>
        <taxon>Petrolisthes</taxon>
    </lineage>
</organism>
<dbReference type="AlphaFoldDB" id="A0AAE1NKL9"/>